<feature type="transmembrane region" description="Helical" evidence="6">
    <location>
        <begin position="58"/>
        <end position="80"/>
    </location>
</feature>
<evidence type="ECO:0000256" key="4">
    <source>
        <dbReference type="ARBA" id="ARBA00022989"/>
    </source>
</evidence>
<dbReference type="InterPro" id="IPR051311">
    <property type="entry name" value="DedA_domain"/>
</dbReference>
<organism evidence="7 8">
    <name type="scientific">Plasmodiophora brassicae</name>
    <name type="common">Clubroot disease agent</name>
    <dbReference type="NCBI Taxonomy" id="37360"/>
    <lineage>
        <taxon>Eukaryota</taxon>
        <taxon>Sar</taxon>
        <taxon>Rhizaria</taxon>
        <taxon>Endomyxa</taxon>
        <taxon>Phytomyxea</taxon>
        <taxon>Plasmodiophorida</taxon>
        <taxon>Plasmodiophoridae</taxon>
        <taxon>Plasmodiophora</taxon>
    </lineage>
</organism>
<geneLocation type="mitochondrion" evidence="7"/>
<comment type="subcellular location">
    <subcellularLocation>
        <location evidence="1">Cell membrane</location>
        <topology evidence="1">Multi-pass membrane protein</topology>
    </subcellularLocation>
</comment>
<keyword evidence="7" id="KW-0496">Mitochondrion</keyword>
<evidence type="ECO:0000256" key="2">
    <source>
        <dbReference type="ARBA" id="ARBA00022475"/>
    </source>
</evidence>
<dbReference type="Proteomes" id="UP000290189">
    <property type="component" value="Unassembled WGS sequence"/>
</dbReference>
<keyword evidence="5 6" id="KW-0472">Membrane</keyword>
<feature type="transmembrane region" description="Helical" evidence="6">
    <location>
        <begin position="127"/>
        <end position="147"/>
    </location>
</feature>
<evidence type="ECO:0000256" key="1">
    <source>
        <dbReference type="ARBA" id="ARBA00004651"/>
    </source>
</evidence>
<proteinExistence type="predicted"/>
<evidence type="ECO:0000256" key="6">
    <source>
        <dbReference type="SAM" id="Phobius"/>
    </source>
</evidence>
<evidence type="ECO:0000256" key="5">
    <source>
        <dbReference type="ARBA" id="ARBA00023136"/>
    </source>
</evidence>
<keyword evidence="4 6" id="KW-1133">Transmembrane helix</keyword>
<dbReference type="GO" id="GO:0005886">
    <property type="term" value="C:plasma membrane"/>
    <property type="evidence" value="ECO:0007669"/>
    <property type="project" value="UniProtKB-SubCell"/>
</dbReference>
<gene>
    <name evidence="7" type="ORF">PLBR_LOCUS5606</name>
</gene>
<protein>
    <recommendedName>
        <fullName evidence="9">DedA family protein</fullName>
    </recommendedName>
</protein>
<evidence type="ECO:0000313" key="7">
    <source>
        <dbReference type="EMBL" id="SPQ98391.1"/>
    </source>
</evidence>
<dbReference type="EMBL" id="OVEO01000009">
    <property type="protein sequence ID" value="SPQ98391.1"/>
    <property type="molecule type" value="Genomic_DNA"/>
</dbReference>
<feature type="transmembrane region" description="Helical" evidence="6">
    <location>
        <begin position="101"/>
        <end position="121"/>
    </location>
</feature>
<feature type="transmembrane region" description="Helical" evidence="6">
    <location>
        <begin position="178"/>
        <end position="197"/>
    </location>
</feature>
<sequence length="252" mass="26727">MASAAAATTPDPAVGAFMAEWGVAGAMFVTALDSAGIPTMGGPDAAVLVLGYRTTVPIVLLAALCAAASTIGSIALYHAGSSRGQWALSKMGVSTANYQRMRNWLHSGAALFVFIAAFGPPPTPKKAMVIVAGCAHVHMSVFVPNLFVGRLFRFLLIGWIGREYGAEALHLFDEYKLVFITFFISLIGLAALTFVFFRLPSRSRPQSDASPDEIGELVQLAEALPAGSFPFGIDISALFDRRLGCAFLHLQS</sequence>
<accession>A0A3P3YDY4</accession>
<dbReference type="PANTHER" id="PTHR42709">
    <property type="entry name" value="ALKALINE PHOSPHATASE LIKE PROTEIN"/>
    <property type="match status" value="1"/>
</dbReference>
<evidence type="ECO:0000313" key="8">
    <source>
        <dbReference type="Proteomes" id="UP000290189"/>
    </source>
</evidence>
<reference evidence="7 8" key="1">
    <citation type="submission" date="2018-03" db="EMBL/GenBank/DDBJ databases">
        <authorList>
            <person name="Fogelqvist J."/>
        </authorList>
    </citation>
    <scope>NUCLEOTIDE SEQUENCE [LARGE SCALE GENOMIC DNA]</scope>
</reference>
<dbReference type="PANTHER" id="PTHR42709:SF6">
    <property type="entry name" value="UNDECAPRENYL PHOSPHATE TRANSPORTER A"/>
    <property type="match status" value="1"/>
</dbReference>
<keyword evidence="2" id="KW-1003">Cell membrane</keyword>
<evidence type="ECO:0008006" key="9">
    <source>
        <dbReference type="Google" id="ProtNLM"/>
    </source>
</evidence>
<name>A0A3P3YDY4_PLABS</name>
<keyword evidence="3 6" id="KW-0812">Transmembrane</keyword>
<dbReference type="AlphaFoldDB" id="A0A3P3YDY4"/>
<evidence type="ECO:0000256" key="3">
    <source>
        <dbReference type="ARBA" id="ARBA00022692"/>
    </source>
</evidence>